<dbReference type="PANTHER" id="PTHR47165:SF4">
    <property type="entry name" value="OS03G0429900 PROTEIN"/>
    <property type="match status" value="1"/>
</dbReference>
<evidence type="ECO:0000256" key="5">
    <source>
        <dbReference type="ARBA" id="ARBA00022771"/>
    </source>
</evidence>
<dbReference type="GO" id="GO:0003677">
    <property type="term" value="F:DNA binding"/>
    <property type="evidence" value="ECO:0007669"/>
    <property type="project" value="UniProtKB-KW"/>
</dbReference>
<dbReference type="Gene3D" id="2.40.50.140">
    <property type="entry name" value="Nucleic acid-binding proteins"/>
    <property type="match status" value="4"/>
</dbReference>
<reference evidence="15 16" key="1">
    <citation type="submission" date="2016-06" db="EMBL/GenBank/DDBJ databases">
        <title>Evolution of pathogenesis and genome organization in the Tremellales.</title>
        <authorList>
            <person name="Cuomo C."/>
            <person name="Litvintseva A."/>
            <person name="Heitman J."/>
            <person name="Chen Y."/>
            <person name="Sun S."/>
            <person name="Springer D."/>
            <person name="Dromer F."/>
            <person name="Young S."/>
            <person name="Zeng Q."/>
            <person name="Chapman S."/>
            <person name="Gujja S."/>
            <person name="Saif S."/>
            <person name="Birren B."/>
        </authorList>
    </citation>
    <scope>NUCLEOTIDE SEQUENCE [LARGE SCALE GENOMIC DNA]</scope>
    <source>
        <strain evidence="15 16">CBS 7118</strain>
    </source>
</reference>
<feature type="domain" description="Replication factor A C-terminal" evidence="13">
    <location>
        <begin position="443"/>
        <end position="587"/>
    </location>
</feature>
<feature type="domain" description="Replication factor-A protein 1 N-terminal" evidence="12">
    <location>
        <begin position="20"/>
        <end position="104"/>
    </location>
</feature>
<comment type="subcellular location">
    <subcellularLocation>
        <location evidence="1 9">Nucleus</location>
    </subcellularLocation>
</comment>
<comment type="caution">
    <text evidence="15">The sequence shown here is derived from an EMBL/GenBank/DDBJ whole genome shotgun (WGS) entry which is preliminary data.</text>
</comment>
<dbReference type="CDD" id="cd04474">
    <property type="entry name" value="RPA1_DBD_A"/>
    <property type="match status" value="1"/>
</dbReference>
<evidence type="ECO:0000256" key="6">
    <source>
        <dbReference type="ARBA" id="ARBA00022833"/>
    </source>
</evidence>
<evidence type="ECO:0000256" key="1">
    <source>
        <dbReference type="ARBA" id="ARBA00004123"/>
    </source>
</evidence>
<dbReference type="CDD" id="cd04477">
    <property type="entry name" value="RPA1N"/>
    <property type="match status" value="1"/>
</dbReference>
<feature type="region of interest" description="Disordered" evidence="10">
    <location>
        <begin position="114"/>
        <end position="157"/>
    </location>
</feature>
<dbReference type="Pfam" id="PF01336">
    <property type="entry name" value="tRNA_anti-codon"/>
    <property type="match status" value="1"/>
</dbReference>
<dbReference type="GO" id="GO:0008270">
    <property type="term" value="F:zinc ion binding"/>
    <property type="evidence" value="ECO:0007669"/>
    <property type="project" value="UniProtKB-KW"/>
</dbReference>
<dbReference type="CDD" id="cd04476">
    <property type="entry name" value="RPA1_DBD_C"/>
    <property type="match status" value="1"/>
</dbReference>
<gene>
    <name evidence="15" type="ORF">L198_01931</name>
</gene>
<evidence type="ECO:0000259" key="11">
    <source>
        <dbReference type="Pfam" id="PF01336"/>
    </source>
</evidence>
<keyword evidence="3 9" id="KW-0235">DNA replication</keyword>
<dbReference type="EMBL" id="AWGH01000004">
    <property type="protein sequence ID" value="ODO05241.1"/>
    <property type="molecule type" value="Genomic_DNA"/>
</dbReference>
<sequence>MSNLLTKGFAVKATTLDDPSECFGAVLQVLNVKRISAGSESAIDRFRAIVSDGDHFCQAMLATQLNHFVEEKLVDKHTLIKVNNFSVNNVANRKLLIILDMEVVPGGGDEKIGSPVSIEGASKSAPAPQAAAPPPPAASRAANNSRPVAGRSGYGKGSKTEASALYPIEGLSPYQNKQARVIQKSDIKHWSNQRGDGKLFSVTFMDETGEIRATGFNDAVDNFYDKLEVGKVFFVSKARINIAKKQFSNVNNEYEIMFERDTSIEPCEDDTVPQVKYNFKGIGELGELQKDDLCDVIGVVKDVGDIGSITSKSTNKPFAKRDIQLVDQSGQSVRLTLWGKQAESFQGDDHPVIAFKGLKVGDFGGRSLSMMSNATMVISPDIAEAHSLRGWFDAEGQSTSFTAYTNSGISDGAGASASVKPTELKTIAQSKEEQLGMSEKTDFFSTQATIAFIKQEPFSYPACANKEGCAKKVVEDGGSWRCEKCDRNYDAPIHRYILNINVMDHTGSFWITAFNETAEQLMGISANDLMALKDDEEEGEGKFVSYFVRAVGRTYNLQMMAKQDTFQASRHINTRGAMLTKLDRTKKVALPDYVGESAHLTELIKQMSV</sequence>
<name>A0A1E3JWK3_9TREE</name>
<evidence type="ECO:0000256" key="2">
    <source>
        <dbReference type="ARBA" id="ARBA00005690"/>
    </source>
</evidence>
<dbReference type="GO" id="GO:0000781">
    <property type="term" value="C:chromosome, telomeric region"/>
    <property type="evidence" value="ECO:0007669"/>
    <property type="project" value="UniProtKB-ARBA"/>
</dbReference>
<evidence type="ECO:0000313" key="15">
    <source>
        <dbReference type="EMBL" id="ODO05241.1"/>
    </source>
</evidence>
<dbReference type="GO" id="GO:0006260">
    <property type="term" value="P:DNA replication"/>
    <property type="evidence" value="ECO:0007669"/>
    <property type="project" value="UniProtKB-KW"/>
</dbReference>
<evidence type="ECO:0000259" key="12">
    <source>
        <dbReference type="Pfam" id="PF04057"/>
    </source>
</evidence>
<dbReference type="InterPro" id="IPR013955">
    <property type="entry name" value="Rep_factor-A_C"/>
</dbReference>
<proteinExistence type="inferred from homology"/>
<evidence type="ECO:0000256" key="10">
    <source>
        <dbReference type="SAM" id="MobiDB-lite"/>
    </source>
</evidence>
<dbReference type="GO" id="GO:0006310">
    <property type="term" value="P:DNA recombination"/>
    <property type="evidence" value="ECO:0007669"/>
    <property type="project" value="InterPro"/>
</dbReference>
<keyword evidence="7 9" id="KW-0238">DNA-binding</keyword>
<dbReference type="Pfam" id="PF08646">
    <property type="entry name" value="Rep_fac-A_C"/>
    <property type="match status" value="1"/>
</dbReference>
<dbReference type="SUPFAM" id="SSF50249">
    <property type="entry name" value="Nucleic acid-binding proteins"/>
    <property type="match status" value="4"/>
</dbReference>
<keyword evidence="4 9" id="KW-0479">Metal-binding</keyword>
<dbReference type="FunFam" id="2.40.50.140:FF:000064">
    <property type="entry name" value="Replication protein A subunit"/>
    <property type="match status" value="1"/>
</dbReference>
<evidence type="ECO:0000259" key="13">
    <source>
        <dbReference type="Pfam" id="PF08646"/>
    </source>
</evidence>
<comment type="function">
    <text evidence="9">As part of the replication protein A (RPA/RP-A), a single-stranded DNA-binding heterotrimeric complex, may play an essential role in DNA replication, recombination and repair. Binds and stabilizes single-stranded DNA intermediates, preventing complementary DNA reannealing and recruiting different proteins involved in DNA metabolism.</text>
</comment>
<dbReference type="NCBIfam" id="TIGR00617">
    <property type="entry name" value="rpa1"/>
    <property type="match status" value="1"/>
</dbReference>
<evidence type="ECO:0000259" key="14">
    <source>
        <dbReference type="Pfam" id="PF16900"/>
    </source>
</evidence>
<evidence type="ECO:0000256" key="3">
    <source>
        <dbReference type="ARBA" id="ARBA00022705"/>
    </source>
</evidence>
<dbReference type="Proteomes" id="UP000094819">
    <property type="component" value="Unassembled WGS sequence"/>
</dbReference>
<evidence type="ECO:0000256" key="7">
    <source>
        <dbReference type="ARBA" id="ARBA00023125"/>
    </source>
</evidence>
<dbReference type="InterPro" id="IPR047192">
    <property type="entry name" value="Euk_RPA1_DBD_C"/>
</dbReference>
<dbReference type="FunFam" id="2.40.50.140:FF:000117">
    <property type="entry name" value="Replication protein A subunit"/>
    <property type="match status" value="1"/>
</dbReference>
<dbReference type="CDD" id="cd04475">
    <property type="entry name" value="RPA1_DBD_B"/>
    <property type="match status" value="1"/>
</dbReference>
<keyword evidence="8 9" id="KW-0539">Nucleus</keyword>
<dbReference type="InterPro" id="IPR007199">
    <property type="entry name" value="Rep_factor-A_N"/>
</dbReference>
<dbReference type="InterPro" id="IPR031657">
    <property type="entry name" value="REPA_OB_2"/>
</dbReference>
<dbReference type="GeneID" id="30191144"/>
<dbReference type="OrthoDB" id="1751331at2759"/>
<comment type="subunit">
    <text evidence="9">Component of the heterotrimeric canonical replication protein A complex (RPA).</text>
</comment>
<keyword evidence="6 9" id="KW-0862">Zinc</keyword>
<feature type="domain" description="Replication protein A OB" evidence="14">
    <location>
        <begin position="282"/>
        <end position="378"/>
    </location>
</feature>
<dbReference type="AlphaFoldDB" id="A0A1E3JWK3"/>
<feature type="compositionally biased region" description="Low complexity" evidence="10">
    <location>
        <begin position="121"/>
        <end position="130"/>
    </location>
</feature>
<feature type="compositionally biased region" description="Low complexity" evidence="10">
    <location>
        <begin position="138"/>
        <end position="149"/>
    </location>
</feature>
<accession>A0A1E3JWK3</accession>
<organism evidence="15 16">
    <name type="scientific">Cryptococcus wingfieldii CBS 7118</name>
    <dbReference type="NCBI Taxonomy" id="1295528"/>
    <lineage>
        <taxon>Eukaryota</taxon>
        <taxon>Fungi</taxon>
        <taxon>Dikarya</taxon>
        <taxon>Basidiomycota</taxon>
        <taxon>Agaricomycotina</taxon>
        <taxon>Tremellomycetes</taxon>
        <taxon>Tremellales</taxon>
        <taxon>Cryptococcaceae</taxon>
        <taxon>Cryptococcus</taxon>
    </lineage>
</organism>
<keyword evidence="16" id="KW-1185">Reference proteome</keyword>
<feature type="domain" description="OB" evidence="11">
    <location>
        <begin position="185"/>
        <end position="256"/>
    </location>
</feature>
<dbReference type="Pfam" id="PF04057">
    <property type="entry name" value="Rep-A_N"/>
    <property type="match status" value="1"/>
</dbReference>
<protein>
    <recommendedName>
        <fullName evidence="9">Replication protein A subunit</fullName>
    </recommendedName>
</protein>
<dbReference type="InterPro" id="IPR004365">
    <property type="entry name" value="NA-bd_OB_tRNA"/>
</dbReference>
<dbReference type="Pfam" id="PF16900">
    <property type="entry name" value="REPA_OB_2"/>
    <property type="match status" value="1"/>
</dbReference>
<keyword evidence="5 9" id="KW-0863">Zinc-finger</keyword>
<dbReference type="FunFam" id="2.40.50.140:FF:000041">
    <property type="entry name" value="Replication protein A subunit"/>
    <property type="match status" value="1"/>
</dbReference>
<dbReference type="PANTHER" id="PTHR47165">
    <property type="entry name" value="OS03G0429900 PROTEIN"/>
    <property type="match status" value="1"/>
</dbReference>
<evidence type="ECO:0000256" key="8">
    <source>
        <dbReference type="ARBA" id="ARBA00023242"/>
    </source>
</evidence>
<dbReference type="InterPro" id="IPR012340">
    <property type="entry name" value="NA-bd_OB-fold"/>
</dbReference>
<evidence type="ECO:0000256" key="9">
    <source>
        <dbReference type="RuleBase" id="RU364130"/>
    </source>
</evidence>
<evidence type="ECO:0000256" key="4">
    <source>
        <dbReference type="ARBA" id="ARBA00022723"/>
    </source>
</evidence>
<evidence type="ECO:0000313" key="16">
    <source>
        <dbReference type="Proteomes" id="UP000094819"/>
    </source>
</evidence>
<comment type="similarity">
    <text evidence="2 9">Belongs to the replication factor A protein 1 family.</text>
</comment>
<dbReference type="GO" id="GO:0005662">
    <property type="term" value="C:DNA replication factor A complex"/>
    <property type="evidence" value="ECO:0007669"/>
    <property type="project" value="UniProtKB-ARBA"/>
</dbReference>
<dbReference type="RefSeq" id="XP_019033896.1">
    <property type="nucleotide sequence ID" value="XM_019174089.1"/>
</dbReference>
<dbReference type="GO" id="GO:0006281">
    <property type="term" value="P:DNA repair"/>
    <property type="evidence" value="ECO:0007669"/>
    <property type="project" value="InterPro"/>
</dbReference>
<dbReference type="GO" id="GO:0007004">
    <property type="term" value="P:telomere maintenance via telomerase"/>
    <property type="evidence" value="ECO:0007669"/>
    <property type="project" value="UniProtKB-ARBA"/>
</dbReference>
<dbReference type="FunFam" id="2.40.50.140:FF:000090">
    <property type="entry name" value="Replication protein A subunit"/>
    <property type="match status" value="1"/>
</dbReference>
<dbReference type="InterPro" id="IPR004591">
    <property type="entry name" value="Rfa1"/>
</dbReference>